<keyword evidence="4" id="KW-1185">Reference proteome</keyword>
<dbReference type="InterPro" id="IPR011009">
    <property type="entry name" value="Kinase-like_dom_sf"/>
</dbReference>
<dbReference type="GO" id="GO:0005524">
    <property type="term" value="F:ATP binding"/>
    <property type="evidence" value="ECO:0007669"/>
    <property type="project" value="InterPro"/>
</dbReference>
<keyword evidence="3" id="KW-0808">Transferase</keyword>
<gene>
    <name evidence="3" type="ORF">TorRG33x02_237640</name>
</gene>
<keyword evidence="3" id="KW-0418">Kinase</keyword>
<evidence type="ECO:0000256" key="1">
    <source>
        <dbReference type="SAM" id="MobiDB-lite"/>
    </source>
</evidence>
<dbReference type="STRING" id="63057.A0A2P5DZM5"/>
<dbReference type="OrthoDB" id="4062651at2759"/>
<dbReference type="Proteomes" id="UP000237000">
    <property type="component" value="Unassembled WGS sequence"/>
</dbReference>
<dbReference type="InParanoid" id="A0A2P5DZM5"/>
<dbReference type="PANTHER" id="PTHR46821:SF7">
    <property type="entry name" value="PROTEIN KINASE SUPERFAMILY PROTEIN"/>
    <property type="match status" value="1"/>
</dbReference>
<dbReference type="Pfam" id="PF00069">
    <property type="entry name" value="Pkinase"/>
    <property type="match status" value="1"/>
</dbReference>
<reference evidence="4" key="1">
    <citation type="submission" date="2016-06" db="EMBL/GenBank/DDBJ databases">
        <title>Parallel loss of symbiosis genes in relatives of nitrogen-fixing non-legume Parasponia.</title>
        <authorList>
            <person name="Van Velzen R."/>
            <person name="Holmer R."/>
            <person name="Bu F."/>
            <person name="Rutten L."/>
            <person name="Van Zeijl A."/>
            <person name="Liu W."/>
            <person name="Santuari L."/>
            <person name="Cao Q."/>
            <person name="Sharma T."/>
            <person name="Shen D."/>
            <person name="Roswanjaya Y."/>
            <person name="Wardhani T."/>
            <person name="Kalhor M.S."/>
            <person name="Jansen J."/>
            <person name="Van den Hoogen J."/>
            <person name="Gungor B."/>
            <person name="Hartog M."/>
            <person name="Hontelez J."/>
            <person name="Verver J."/>
            <person name="Yang W.-C."/>
            <person name="Schijlen E."/>
            <person name="Repin R."/>
            <person name="Schilthuizen M."/>
            <person name="Schranz E."/>
            <person name="Heidstra R."/>
            <person name="Miyata K."/>
            <person name="Fedorova E."/>
            <person name="Kohlen W."/>
            <person name="Bisseling T."/>
            <person name="Smit S."/>
            <person name="Geurts R."/>
        </authorList>
    </citation>
    <scope>NUCLEOTIDE SEQUENCE [LARGE SCALE GENOMIC DNA]</scope>
    <source>
        <strain evidence="4">cv. RG33-2</strain>
    </source>
</reference>
<comment type="caution">
    <text evidence="3">The sequence shown here is derived from an EMBL/GenBank/DDBJ whole genome shotgun (WGS) entry which is preliminary data.</text>
</comment>
<sequence>MEWDVTKGLEYLHCLDQPIIHGDIKPSNIPMDRCFSAKIGDFGLARLKLDNQMKVVVVDGCDGVKTNGSNGGDVDDYGSVVEEIERQGVVDLDGRGEGVDPITKAMGMVDLDGRGEESKDFEEEGKTTSSLH</sequence>
<dbReference type="SUPFAM" id="SSF56112">
    <property type="entry name" value="Protein kinase-like (PK-like)"/>
    <property type="match status" value="1"/>
</dbReference>
<evidence type="ECO:0000313" key="4">
    <source>
        <dbReference type="Proteomes" id="UP000237000"/>
    </source>
</evidence>
<name>A0A2P5DZM5_TREOI</name>
<dbReference type="InterPro" id="IPR000719">
    <property type="entry name" value="Prot_kinase_dom"/>
</dbReference>
<feature type="domain" description="Protein kinase" evidence="2">
    <location>
        <begin position="1"/>
        <end position="132"/>
    </location>
</feature>
<organism evidence="3 4">
    <name type="scientific">Trema orientale</name>
    <name type="common">Charcoal tree</name>
    <name type="synonym">Celtis orientalis</name>
    <dbReference type="NCBI Taxonomy" id="63057"/>
    <lineage>
        <taxon>Eukaryota</taxon>
        <taxon>Viridiplantae</taxon>
        <taxon>Streptophyta</taxon>
        <taxon>Embryophyta</taxon>
        <taxon>Tracheophyta</taxon>
        <taxon>Spermatophyta</taxon>
        <taxon>Magnoliopsida</taxon>
        <taxon>eudicotyledons</taxon>
        <taxon>Gunneridae</taxon>
        <taxon>Pentapetalae</taxon>
        <taxon>rosids</taxon>
        <taxon>fabids</taxon>
        <taxon>Rosales</taxon>
        <taxon>Cannabaceae</taxon>
        <taxon>Trema</taxon>
    </lineage>
</organism>
<evidence type="ECO:0000313" key="3">
    <source>
        <dbReference type="EMBL" id="PON78720.1"/>
    </source>
</evidence>
<dbReference type="PROSITE" id="PS50011">
    <property type="entry name" value="PROTEIN_KINASE_DOM"/>
    <property type="match status" value="1"/>
</dbReference>
<protein>
    <submittedName>
        <fullName evidence="3">Tyrosine-protein kinase</fullName>
    </submittedName>
</protein>
<proteinExistence type="predicted"/>
<dbReference type="InterPro" id="IPR044576">
    <property type="entry name" value="At4g25390-like"/>
</dbReference>
<dbReference type="AlphaFoldDB" id="A0A2P5DZM5"/>
<accession>A0A2P5DZM5</accession>
<dbReference type="GO" id="GO:0004672">
    <property type="term" value="F:protein kinase activity"/>
    <property type="evidence" value="ECO:0007669"/>
    <property type="project" value="InterPro"/>
</dbReference>
<dbReference type="PANTHER" id="PTHR46821">
    <property type="entry name" value="OS07G0586332 PROTEIN"/>
    <property type="match status" value="1"/>
</dbReference>
<feature type="region of interest" description="Disordered" evidence="1">
    <location>
        <begin position="92"/>
        <end position="132"/>
    </location>
</feature>
<dbReference type="Gene3D" id="1.10.510.10">
    <property type="entry name" value="Transferase(Phosphotransferase) domain 1"/>
    <property type="match status" value="1"/>
</dbReference>
<dbReference type="EMBL" id="JXTC01000240">
    <property type="protein sequence ID" value="PON78720.1"/>
    <property type="molecule type" value="Genomic_DNA"/>
</dbReference>
<evidence type="ECO:0000259" key="2">
    <source>
        <dbReference type="PROSITE" id="PS50011"/>
    </source>
</evidence>